<protein>
    <recommendedName>
        <fullName evidence="4 7">Flagellar hook-associated protein 1</fullName>
        <shortName evidence="7">HAP1</shortName>
    </recommendedName>
</protein>
<reference evidence="11 12" key="1">
    <citation type="journal article" date="2022" name="Evol. Bioinform. Online">
        <title>Draft Genome Sequence of Oceanobacillus jordanicus Strain GSFE11, a Halotolerant Plant Growth-Promoting Bacterial Endophyte Isolated From the Jordan Valley.</title>
        <authorList>
            <person name="Alhindi T."/>
            <person name="Albdaiwi R."/>
        </authorList>
    </citation>
    <scope>NUCLEOTIDE SEQUENCE [LARGE SCALE GENOMIC DNA]</scope>
    <source>
        <strain evidence="11 12">GSFE11</strain>
    </source>
</reference>
<evidence type="ECO:0000256" key="4">
    <source>
        <dbReference type="ARBA" id="ARBA00016244"/>
    </source>
</evidence>
<dbReference type="InterPro" id="IPR053927">
    <property type="entry name" value="FlgK_helical"/>
</dbReference>
<evidence type="ECO:0000259" key="8">
    <source>
        <dbReference type="Pfam" id="PF00460"/>
    </source>
</evidence>
<evidence type="ECO:0000259" key="9">
    <source>
        <dbReference type="Pfam" id="PF06429"/>
    </source>
</evidence>
<dbReference type="InterPro" id="IPR010930">
    <property type="entry name" value="Flg_bb/hook_C_dom"/>
</dbReference>
<dbReference type="PRINTS" id="PR01005">
    <property type="entry name" value="FLGHOOKAP1"/>
</dbReference>
<evidence type="ECO:0000256" key="2">
    <source>
        <dbReference type="ARBA" id="ARBA00004613"/>
    </source>
</evidence>
<dbReference type="GO" id="GO:0005576">
    <property type="term" value="C:extracellular region"/>
    <property type="evidence" value="ECO:0007669"/>
    <property type="project" value="UniProtKB-SubCell"/>
</dbReference>
<dbReference type="SUPFAM" id="SSF64518">
    <property type="entry name" value="Phase 1 flagellin"/>
    <property type="match status" value="1"/>
</dbReference>
<evidence type="ECO:0000256" key="6">
    <source>
        <dbReference type="ARBA" id="ARBA00023143"/>
    </source>
</evidence>
<proteinExistence type="inferred from homology"/>
<evidence type="ECO:0000256" key="5">
    <source>
        <dbReference type="ARBA" id="ARBA00022525"/>
    </source>
</evidence>
<evidence type="ECO:0000259" key="10">
    <source>
        <dbReference type="Pfam" id="PF22638"/>
    </source>
</evidence>
<keyword evidence="11" id="KW-0966">Cell projection</keyword>
<feature type="domain" description="Flagellar hook-associated protein FlgK helical" evidence="10">
    <location>
        <begin position="103"/>
        <end position="362"/>
    </location>
</feature>
<dbReference type="AlphaFoldDB" id="A0AAW5B9B8"/>
<keyword evidence="11" id="KW-0282">Flagellum</keyword>
<evidence type="ECO:0000313" key="12">
    <source>
        <dbReference type="Proteomes" id="UP001199631"/>
    </source>
</evidence>
<keyword evidence="11" id="KW-0969">Cilium</keyword>
<keyword evidence="12" id="KW-1185">Reference proteome</keyword>
<dbReference type="EMBL" id="JAIFZM010000015">
    <property type="protein sequence ID" value="MCG3420575.1"/>
    <property type="molecule type" value="Genomic_DNA"/>
</dbReference>
<accession>A0AAW5B9B8</accession>
<feature type="domain" description="Flagellar basal body rod protein N-terminal" evidence="8">
    <location>
        <begin position="8"/>
        <end position="36"/>
    </location>
</feature>
<dbReference type="PANTHER" id="PTHR30033:SF1">
    <property type="entry name" value="FLAGELLAR HOOK-ASSOCIATED PROTEIN 1"/>
    <property type="match status" value="1"/>
</dbReference>
<dbReference type="RefSeq" id="WP_238020981.1">
    <property type="nucleotide sequence ID" value="NZ_JAIFZM010000015.1"/>
</dbReference>
<dbReference type="InterPro" id="IPR001444">
    <property type="entry name" value="Flag_bb_rod_N"/>
</dbReference>
<comment type="caution">
    <text evidence="11">The sequence shown here is derived from an EMBL/GenBank/DDBJ whole genome shotgun (WGS) entry which is preliminary data.</text>
</comment>
<dbReference type="Proteomes" id="UP001199631">
    <property type="component" value="Unassembled WGS sequence"/>
</dbReference>
<dbReference type="Pfam" id="PF06429">
    <property type="entry name" value="Flg_bbr_C"/>
    <property type="match status" value="1"/>
</dbReference>
<dbReference type="GO" id="GO:0044780">
    <property type="term" value="P:bacterial-type flagellum assembly"/>
    <property type="evidence" value="ECO:0007669"/>
    <property type="project" value="InterPro"/>
</dbReference>
<keyword evidence="5 7" id="KW-0964">Secreted</keyword>
<evidence type="ECO:0000256" key="3">
    <source>
        <dbReference type="ARBA" id="ARBA00009677"/>
    </source>
</evidence>
<gene>
    <name evidence="7 11" type="primary">flgK</name>
    <name evidence="11" type="ORF">K3T81_15620</name>
</gene>
<name>A0AAW5B9B8_9BACI</name>
<dbReference type="InterPro" id="IPR002371">
    <property type="entry name" value="FlgK"/>
</dbReference>
<comment type="similarity">
    <text evidence="3 7">Belongs to the flagella basal body rod proteins family.</text>
</comment>
<evidence type="ECO:0000313" key="11">
    <source>
        <dbReference type="EMBL" id="MCG3420575.1"/>
    </source>
</evidence>
<evidence type="ECO:0000256" key="1">
    <source>
        <dbReference type="ARBA" id="ARBA00004365"/>
    </source>
</evidence>
<dbReference type="Pfam" id="PF22638">
    <property type="entry name" value="FlgK_D1"/>
    <property type="match status" value="1"/>
</dbReference>
<comment type="subcellular location">
    <subcellularLocation>
        <location evidence="1 7">Bacterial flagellum</location>
    </subcellularLocation>
    <subcellularLocation>
        <location evidence="2 7">Secreted</location>
    </subcellularLocation>
</comment>
<dbReference type="NCBIfam" id="TIGR02492">
    <property type="entry name" value="flgK_ends"/>
    <property type="match status" value="1"/>
</dbReference>
<sequence>MSTFHGLEMAKQALFTQQSALYTTGHNISNANTEGYSRQRVNFETMNPFPAGSRNRPEIPGQLGTGVQAGSVERVRDSFLDYQYRSENSKTGYWESLSNSYVRMEGIMNEPSDSGLSKTMDSFWQSLQDLATTPENSGARSVVAERGRAVAETFNYLSESLSSIRTDLKTQIDVSVSDANSLLRQIDGVNAQISALEPHGYLPNDLYDERDRLVDKLSGMMNIKVSYDKSSESSPDIAAGLASIEVVDDKGKALTPPVKLVDGKNAGNEEAVNKIEIEYANDDTAAVTGLTADGNSIMSSNGSIKGLIDAYGYEAEDGDGVTGTYTDMLADLDKMAKTFAEAFNAVHRSGKDLDGNEGLDFFEFKDGLDGTAEGLTVNQDILDEPDLIAAAPGDETGNTGNGGNASKLAEVFNDTSLADDPLGKNTSVNTFYQSLIGEMGVQSQEASRMTANANILRSQVEDQRMSVSSVSLDEEMSNMIKFQHAYSAAARSMTTIDEMLDRVINNMGLVGR</sequence>
<dbReference type="GO" id="GO:0009424">
    <property type="term" value="C:bacterial-type flagellum hook"/>
    <property type="evidence" value="ECO:0007669"/>
    <property type="project" value="UniProtKB-UniRule"/>
</dbReference>
<organism evidence="11 12">
    <name type="scientific">Oceanobacillus jordanicus</name>
    <dbReference type="NCBI Taxonomy" id="2867266"/>
    <lineage>
        <taxon>Bacteria</taxon>
        <taxon>Bacillati</taxon>
        <taxon>Bacillota</taxon>
        <taxon>Bacilli</taxon>
        <taxon>Bacillales</taxon>
        <taxon>Bacillaceae</taxon>
        <taxon>Oceanobacillus</taxon>
    </lineage>
</organism>
<evidence type="ECO:0000256" key="7">
    <source>
        <dbReference type="RuleBase" id="RU362065"/>
    </source>
</evidence>
<feature type="domain" description="Flagellar basal-body/hook protein C-terminal" evidence="9">
    <location>
        <begin position="464"/>
        <end position="505"/>
    </location>
</feature>
<dbReference type="Pfam" id="PF00460">
    <property type="entry name" value="Flg_bb_rod"/>
    <property type="match status" value="1"/>
</dbReference>
<dbReference type="PANTHER" id="PTHR30033">
    <property type="entry name" value="FLAGELLAR HOOK-ASSOCIATED PROTEIN 1"/>
    <property type="match status" value="1"/>
</dbReference>
<dbReference type="GO" id="GO:0005198">
    <property type="term" value="F:structural molecule activity"/>
    <property type="evidence" value="ECO:0007669"/>
    <property type="project" value="UniProtKB-UniRule"/>
</dbReference>
<keyword evidence="6 7" id="KW-0975">Bacterial flagellum</keyword>